<evidence type="ECO:0000256" key="13">
    <source>
        <dbReference type="ARBA" id="ARBA00083617"/>
    </source>
</evidence>
<accession>A0A643C9T5</accession>
<evidence type="ECO:0000256" key="9">
    <source>
        <dbReference type="ARBA" id="ARBA00022990"/>
    </source>
</evidence>
<dbReference type="AlphaFoldDB" id="A0A643C9T5"/>
<protein>
    <recommendedName>
        <fullName evidence="12">Bcl-2 homologous antagonist/killer</fullName>
    </recommendedName>
    <alternativeName>
        <fullName evidence="13">Apoptosis regulator BAK</fullName>
    </alternativeName>
</protein>
<evidence type="ECO:0000256" key="3">
    <source>
        <dbReference type="ARBA" id="ARBA00022692"/>
    </source>
</evidence>
<dbReference type="GO" id="GO:0042802">
    <property type="term" value="F:identical protein binding"/>
    <property type="evidence" value="ECO:0007669"/>
    <property type="project" value="UniProtKB-ARBA"/>
</dbReference>
<evidence type="ECO:0000256" key="4">
    <source>
        <dbReference type="ARBA" id="ARBA00022703"/>
    </source>
</evidence>
<dbReference type="GO" id="GO:0034220">
    <property type="term" value="P:monoatomic ion transmembrane transport"/>
    <property type="evidence" value="ECO:0007669"/>
    <property type="project" value="UniProtKB-ARBA"/>
</dbReference>
<feature type="non-terminal residue" evidence="15">
    <location>
        <position position="1"/>
    </location>
</feature>
<dbReference type="GO" id="GO:0008630">
    <property type="term" value="P:intrinsic apoptotic signaling pathway in response to DNA damage"/>
    <property type="evidence" value="ECO:0007669"/>
    <property type="project" value="TreeGrafter"/>
</dbReference>
<dbReference type="InterPro" id="IPR026298">
    <property type="entry name" value="Bcl-2_fam"/>
</dbReference>
<dbReference type="GO" id="GO:0046872">
    <property type="term" value="F:metal ion binding"/>
    <property type="evidence" value="ECO:0007669"/>
    <property type="project" value="UniProtKB-KW"/>
</dbReference>
<dbReference type="SUPFAM" id="SSF56854">
    <property type="entry name" value="Bcl-2 inhibitors of programmed cell death"/>
    <property type="match status" value="1"/>
</dbReference>
<comment type="subcellular location">
    <subcellularLocation>
        <location evidence="1">Mitochondrion outer membrane</location>
        <topology evidence="1">Single-pass membrane protein</topology>
    </subcellularLocation>
</comment>
<dbReference type="PROSITE" id="PS01259">
    <property type="entry name" value="BH3"/>
    <property type="match status" value="1"/>
</dbReference>
<comment type="caution">
    <text evidence="15">The sequence shown here is derived from an EMBL/GenBank/DDBJ whole genome shotgun (WGS) entry which is preliminary data.</text>
</comment>
<dbReference type="GO" id="GO:0070059">
    <property type="term" value="P:intrinsic apoptotic signaling pathway in response to endoplasmic reticulum stress"/>
    <property type="evidence" value="ECO:0007669"/>
    <property type="project" value="UniProtKB-ARBA"/>
</dbReference>
<dbReference type="PROSITE" id="PS01080">
    <property type="entry name" value="BH1"/>
    <property type="match status" value="1"/>
</dbReference>
<evidence type="ECO:0000313" key="15">
    <source>
        <dbReference type="EMBL" id="KAB0396961.1"/>
    </source>
</evidence>
<keyword evidence="6" id="KW-1000">Mitochondrion outer membrane</keyword>
<keyword evidence="9" id="KW-0007">Acetylation</keyword>
<evidence type="ECO:0000256" key="5">
    <source>
        <dbReference type="ARBA" id="ARBA00022723"/>
    </source>
</evidence>
<feature type="domain" description="Bcl-2 Bcl-2 homology region 1-3" evidence="14">
    <location>
        <begin position="142"/>
        <end position="241"/>
    </location>
</feature>
<dbReference type="InterPro" id="IPR020726">
    <property type="entry name" value="Bcl2_BH2_motif_CS"/>
</dbReference>
<dbReference type="EMBL" id="SGJD01002061">
    <property type="protein sequence ID" value="KAB0396961.1"/>
    <property type="molecule type" value="Genomic_DNA"/>
</dbReference>
<organism evidence="15 16">
    <name type="scientific">Balaenoptera physalus</name>
    <name type="common">Fin whale</name>
    <name type="synonym">Balaena physalus</name>
    <dbReference type="NCBI Taxonomy" id="9770"/>
    <lineage>
        <taxon>Eukaryota</taxon>
        <taxon>Metazoa</taxon>
        <taxon>Chordata</taxon>
        <taxon>Craniata</taxon>
        <taxon>Vertebrata</taxon>
        <taxon>Euteleostomi</taxon>
        <taxon>Mammalia</taxon>
        <taxon>Eutheria</taxon>
        <taxon>Laurasiatheria</taxon>
        <taxon>Artiodactyla</taxon>
        <taxon>Whippomorpha</taxon>
        <taxon>Cetacea</taxon>
        <taxon>Mysticeti</taxon>
        <taxon>Balaenopteridae</taxon>
        <taxon>Balaenoptera</taxon>
    </lineage>
</organism>
<keyword evidence="16" id="KW-1185">Reference proteome</keyword>
<keyword evidence="3" id="KW-0812">Transmembrane</keyword>
<sequence>EQVARDTEEVFRSYVFYRHQQEQEAEGAATPTDPEMVTLSLEPSRWRLTWGHHAGPGSWTGLGGFSHCCSFFMRAPTPIRDLAPFSAHACPLSLGPALVSENMVGTAKGGGAQGWGISGRSPSPSPAAYRSSSTMGQVGRQLAIIGDDINRRYDSEFQAMLQHLQPTAENAYEYFTKIASSLFESGINWGRVVALLGFGYRLALHVYQRGLTGFLGQVTRFVADFMLHHCIARWIAQRGGWVAALDLGNGPIWNVLIVLAVVLMGQFVGFGGQGRGVLDEAKCREGVQMEPAGHLPPSECV</sequence>
<evidence type="ECO:0000256" key="8">
    <source>
        <dbReference type="ARBA" id="ARBA00022989"/>
    </source>
</evidence>
<dbReference type="GO" id="GO:0034644">
    <property type="term" value="P:cellular response to UV"/>
    <property type="evidence" value="ECO:0007669"/>
    <property type="project" value="UniProtKB-ARBA"/>
</dbReference>
<dbReference type="GO" id="GO:0005741">
    <property type="term" value="C:mitochondrial outer membrane"/>
    <property type="evidence" value="ECO:0007669"/>
    <property type="project" value="UniProtKB-SubCell"/>
</dbReference>
<keyword evidence="7" id="KW-0862">Zinc</keyword>
<dbReference type="PROSITE" id="PS50062">
    <property type="entry name" value="BCL2_FAMILY"/>
    <property type="match status" value="1"/>
</dbReference>
<dbReference type="GO" id="GO:0005783">
    <property type="term" value="C:endoplasmic reticulum"/>
    <property type="evidence" value="ECO:0007669"/>
    <property type="project" value="GOC"/>
</dbReference>
<dbReference type="InterPro" id="IPR036834">
    <property type="entry name" value="Bcl-2-like_sf"/>
</dbReference>
<evidence type="ECO:0000259" key="14">
    <source>
        <dbReference type="SMART" id="SM00337"/>
    </source>
</evidence>
<reference evidence="15 16" key="1">
    <citation type="journal article" date="2019" name="PLoS ONE">
        <title>Genomic analyses reveal an absence of contemporary introgressive admixture between fin whales and blue whales, despite known hybrids.</title>
        <authorList>
            <person name="Westbury M.V."/>
            <person name="Petersen B."/>
            <person name="Lorenzen E.D."/>
        </authorList>
    </citation>
    <scope>NUCLEOTIDE SEQUENCE [LARGE SCALE GENOMIC DNA]</scope>
    <source>
        <strain evidence="15">FinWhale-01</strain>
    </source>
</reference>
<dbReference type="OrthoDB" id="6020735at2759"/>
<evidence type="ECO:0000256" key="1">
    <source>
        <dbReference type="ARBA" id="ARBA00004572"/>
    </source>
</evidence>
<dbReference type="PROSITE" id="PS01258">
    <property type="entry name" value="BH2"/>
    <property type="match status" value="1"/>
</dbReference>
<dbReference type="FunFam" id="1.10.437.10:FF:000007">
    <property type="entry name" value="bcl-2 homologous antagonist/killer"/>
    <property type="match status" value="1"/>
</dbReference>
<evidence type="ECO:0000256" key="12">
    <source>
        <dbReference type="ARBA" id="ARBA00067978"/>
    </source>
</evidence>
<gene>
    <name evidence="15" type="ORF">E2I00_010668</name>
</gene>
<dbReference type="InterPro" id="IPR046371">
    <property type="entry name" value="Bcl-2_BH1-3"/>
</dbReference>
<proteinExistence type="inferred from homology"/>
<dbReference type="GO" id="GO:0015288">
    <property type="term" value="F:porin activity"/>
    <property type="evidence" value="ECO:0007669"/>
    <property type="project" value="TreeGrafter"/>
</dbReference>
<dbReference type="GO" id="GO:0097145">
    <property type="term" value="C:BAK complex"/>
    <property type="evidence" value="ECO:0007669"/>
    <property type="project" value="UniProtKB-ARBA"/>
</dbReference>
<dbReference type="PANTHER" id="PTHR11256">
    <property type="entry name" value="BCL-2 RELATED"/>
    <property type="match status" value="1"/>
</dbReference>
<evidence type="ECO:0000256" key="10">
    <source>
        <dbReference type="ARBA" id="ARBA00023128"/>
    </source>
</evidence>
<keyword evidence="11" id="KW-0472">Membrane</keyword>
<keyword evidence="4" id="KW-0053">Apoptosis</keyword>
<comment type="similarity">
    <text evidence="2">Belongs to the Bcl-2 family.</text>
</comment>
<dbReference type="PANTHER" id="PTHR11256:SF41">
    <property type="entry name" value="BCL-2 HOMOLOGOUS ANTAGONIST_KILLER"/>
    <property type="match status" value="1"/>
</dbReference>
<keyword evidence="10" id="KW-0496">Mitochondrion</keyword>
<dbReference type="GO" id="GO:0051649">
    <property type="term" value="P:establishment of localization in cell"/>
    <property type="evidence" value="ECO:0007669"/>
    <property type="project" value="UniProtKB-ARBA"/>
</dbReference>
<dbReference type="SMART" id="SM00337">
    <property type="entry name" value="BCL"/>
    <property type="match status" value="1"/>
</dbReference>
<dbReference type="Proteomes" id="UP000437017">
    <property type="component" value="Unassembled WGS sequence"/>
</dbReference>
<dbReference type="Gene3D" id="1.10.437.10">
    <property type="entry name" value="Blc2-like"/>
    <property type="match status" value="1"/>
</dbReference>
<evidence type="ECO:0000256" key="11">
    <source>
        <dbReference type="ARBA" id="ARBA00023136"/>
    </source>
</evidence>
<keyword evidence="8" id="KW-1133">Transmembrane helix</keyword>
<dbReference type="GO" id="GO:0043065">
    <property type="term" value="P:positive regulation of apoptotic process"/>
    <property type="evidence" value="ECO:0007669"/>
    <property type="project" value="UniProtKB-ARBA"/>
</dbReference>
<keyword evidence="5" id="KW-0479">Metal-binding</keyword>
<dbReference type="GO" id="GO:0051400">
    <property type="term" value="F:BH domain binding"/>
    <property type="evidence" value="ECO:0007669"/>
    <property type="project" value="TreeGrafter"/>
</dbReference>
<dbReference type="InterPro" id="IPR002475">
    <property type="entry name" value="Bcl2-like"/>
</dbReference>
<dbReference type="PRINTS" id="PR01862">
    <property type="entry name" value="BCL2FAMILY"/>
</dbReference>
<dbReference type="GO" id="GO:0032469">
    <property type="term" value="P:endoplasmic reticulum calcium ion homeostasis"/>
    <property type="evidence" value="ECO:0007669"/>
    <property type="project" value="UniProtKB-ARBA"/>
</dbReference>
<dbReference type="CDD" id="cd06845">
    <property type="entry name" value="Bcl-2_like"/>
    <property type="match status" value="1"/>
</dbReference>
<dbReference type="Pfam" id="PF00452">
    <property type="entry name" value="Bcl-2"/>
    <property type="match status" value="1"/>
</dbReference>
<evidence type="ECO:0000313" key="16">
    <source>
        <dbReference type="Proteomes" id="UP000437017"/>
    </source>
</evidence>
<name>A0A643C9T5_BALPH</name>
<dbReference type="GO" id="GO:0051049">
    <property type="term" value="P:regulation of transport"/>
    <property type="evidence" value="ECO:0007669"/>
    <property type="project" value="UniProtKB-ARBA"/>
</dbReference>
<evidence type="ECO:0000256" key="2">
    <source>
        <dbReference type="ARBA" id="ARBA00009458"/>
    </source>
</evidence>
<dbReference type="GO" id="GO:0001836">
    <property type="term" value="P:release of cytochrome c from mitochondria"/>
    <property type="evidence" value="ECO:0007669"/>
    <property type="project" value="UniProtKB-ARBA"/>
</dbReference>
<evidence type="ECO:0000256" key="7">
    <source>
        <dbReference type="ARBA" id="ARBA00022833"/>
    </source>
</evidence>
<dbReference type="GO" id="GO:0097192">
    <property type="term" value="P:extrinsic apoptotic signaling pathway in absence of ligand"/>
    <property type="evidence" value="ECO:0007669"/>
    <property type="project" value="TreeGrafter"/>
</dbReference>
<dbReference type="InterPro" id="IPR020728">
    <property type="entry name" value="Bcl2_BH3_motif_CS"/>
</dbReference>
<evidence type="ECO:0000256" key="6">
    <source>
        <dbReference type="ARBA" id="ARBA00022787"/>
    </source>
</evidence>
<dbReference type="InterPro" id="IPR020717">
    <property type="entry name" value="Bcl2_BH1_motif_CS"/>
</dbReference>